<dbReference type="InterPro" id="IPR001508">
    <property type="entry name" value="Iono_Glu_rcpt_met"/>
</dbReference>
<feature type="transmembrane region" description="Helical" evidence="19">
    <location>
        <begin position="856"/>
        <end position="878"/>
    </location>
</feature>
<dbReference type="EMBL" id="UFQT01000248">
    <property type="protein sequence ID" value="SSX22376.1"/>
    <property type="molecule type" value="Genomic_DNA"/>
</dbReference>
<feature type="binding site" evidence="15">
    <location>
        <position position="498"/>
    </location>
    <ligand>
        <name>L-glutamate</name>
        <dbReference type="ChEBI" id="CHEBI:29985"/>
    </ligand>
</feature>
<dbReference type="InterPro" id="IPR001828">
    <property type="entry name" value="ANF_lig-bd_rcpt"/>
</dbReference>
<evidence type="ECO:0000256" key="15">
    <source>
        <dbReference type="PIRSR" id="PIRSR601508-1"/>
    </source>
</evidence>
<dbReference type="SUPFAM" id="SSF53822">
    <property type="entry name" value="Periplasmic binding protein-like I"/>
    <property type="match status" value="1"/>
</dbReference>
<dbReference type="InterPro" id="IPR015683">
    <property type="entry name" value="Ionotropic_Glu_rcpt"/>
</dbReference>
<dbReference type="InterPro" id="IPR019594">
    <property type="entry name" value="Glu/Gly-bd"/>
</dbReference>
<dbReference type="AlphaFoldDB" id="A0A336KBS6"/>
<evidence type="ECO:0000256" key="13">
    <source>
        <dbReference type="ARBA" id="ARBA00023303"/>
    </source>
</evidence>
<evidence type="ECO:0000256" key="6">
    <source>
        <dbReference type="ARBA" id="ARBA00023018"/>
    </source>
</evidence>
<evidence type="ECO:0000256" key="3">
    <source>
        <dbReference type="ARBA" id="ARBA00022475"/>
    </source>
</evidence>
<evidence type="ECO:0000259" key="21">
    <source>
        <dbReference type="SMART" id="SM00079"/>
    </source>
</evidence>
<dbReference type="Gene3D" id="1.10.287.70">
    <property type="match status" value="1"/>
</dbReference>
<dbReference type="SUPFAM" id="SSF53850">
    <property type="entry name" value="Periplasmic binding protein-like II"/>
    <property type="match status" value="1"/>
</dbReference>
<feature type="binding site" evidence="15">
    <location>
        <position position="669"/>
    </location>
    <ligand>
        <name>L-glutamate</name>
        <dbReference type="ChEBI" id="CHEBI:29985"/>
    </ligand>
</feature>
<evidence type="ECO:0000256" key="2">
    <source>
        <dbReference type="ARBA" id="ARBA00022448"/>
    </source>
</evidence>
<accession>A0A336KBS6</accession>
<sequence length="977" mass="109306">MTSSKSFIQFSVVLFIIQSVVCDRSIKIGALLDQETEDAKFAFEYAVDYINYENNDNLEAVVEVVDPDNEFACAQKLCEVLEQGVAAIFGPGSSSSAIHVNSVLDAKDMPHIEVRPDPEPEIRSLNIHPDPATIRSALIDLVKIFDWQGFTIIYESGPWLPHLAELLKVFDAKGFTITVKQLDLKLPSNNFRQVLRHVKLSEAKNIIIDCSIELLPEVLKQAQQVGLMSDQHNILVTCLDFHTLDLEPYQYGGTNITGLRLVDPEDPETQKIMEFFEMKHNDLGLELPESLTANYIRVDTALMFDAVLLFSKALETLRDDLFETMSLQCSDTTSWKYGLSLMNSMSTTEVHGLTRTVKLDTNGNRTEFTLDLIELAPDGIQKFGTWNATHGLNISRATIPKISPLNDGSLQNKSFIVITALSKPYGMLKDSAEKLSGNDRFEGFGIELIHELSLMLGFNYTFVLQEDGVYGSLKNGQWNGMLREILEYRADLAITDLTITSEREGGVDFTMPFMNLGISILYRKPTKEAPSLFSFMSPFSKEVWLYLGLAYLGVSISLFILGRLSPVEWDNPYPCIEEPETLENQFSLANSMWFTIGALLQQGSEIAPKSPSTRTVASIWWFFTLIMVSSYTANLAAFLTVEQVATTINNADDLAHSNIPYGAKRDGSTINFFKDAVDNEVYQKMYAYMRDHPNDLTSSNDEGLERVKTQNYAYLMESTSIEYMTERNCDVTQIGGLLDEKGYGIAMRKNSPYRNALSEAVLRLQEQGKLTAMKTKWWKEKRGGGACSNAAEEGGAEALELVNVGGVFLLLIIGCLVAILINWVEFIFDVKSAADEAKKTSDDGAEELNLKNVGGVFFVLCVGSAFATLYGCIEWGLLIRKRSKEHEVPFKEEFMEELKFVMKCSGNTKTVRHRKSSSNGSKNSIITERSLSRGGTPKSQPKRGSSEPFLNMRVNGNNNNNKIGWRLNKNKNYDDNA</sequence>
<dbReference type="Pfam" id="PF10613">
    <property type="entry name" value="Lig_chan-Glu_bd"/>
    <property type="match status" value="1"/>
</dbReference>
<evidence type="ECO:0000313" key="23">
    <source>
        <dbReference type="EMBL" id="SSX01999.1"/>
    </source>
</evidence>
<keyword evidence="4 19" id="KW-0812">Transmembrane</keyword>
<evidence type="ECO:0000313" key="24">
    <source>
        <dbReference type="EMBL" id="SSX22376.1"/>
    </source>
</evidence>
<keyword evidence="20" id="KW-0732">Signal</keyword>
<evidence type="ECO:0000256" key="12">
    <source>
        <dbReference type="ARBA" id="ARBA00023286"/>
    </source>
</evidence>
<evidence type="ECO:0000256" key="4">
    <source>
        <dbReference type="ARBA" id="ARBA00022692"/>
    </source>
</evidence>
<evidence type="ECO:0000256" key="14">
    <source>
        <dbReference type="ARBA" id="ARBA00034104"/>
    </source>
</evidence>
<keyword evidence="7" id="KW-0406">Ion transport</keyword>
<keyword evidence="9" id="KW-0675">Receptor</keyword>
<feature type="binding site" evidence="15">
    <location>
        <position position="503"/>
    </location>
    <ligand>
        <name>L-glutamate</name>
        <dbReference type="ChEBI" id="CHEBI:29985"/>
    </ligand>
</feature>
<keyword evidence="17" id="KW-1015">Disulfide bond</keyword>
<evidence type="ECO:0000256" key="10">
    <source>
        <dbReference type="ARBA" id="ARBA00023180"/>
    </source>
</evidence>
<feature type="domain" description="Ionotropic glutamate receptor L-glutamate and glycine-binding" evidence="22">
    <location>
        <begin position="424"/>
        <end position="487"/>
    </location>
</feature>
<dbReference type="Pfam" id="PF00060">
    <property type="entry name" value="Lig_chan"/>
    <property type="match status" value="1"/>
</dbReference>
<evidence type="ECO:0000256" key="11">
    <source>
        <dbReference type="ARBA" id="ARBA00023257"/>
    </source>
</evidence>
<gene>
    <name evidence="23" type="primary">CSON006637</name>
</gene>
<evidence type="ECO:0000256" key="17">
    <source>
        <dbReference type="PIRSR" id="PIRSR601508-3"/>
    </source>
</evidence>
<evidence type="ECO:0000256" key="19">
    <source>
        <dbReference type="SAM" id="Phobius"/>
    </source>
</evidence>
<reference evidence="23" key="1">
    <citation type="submission" date="2018-04" db="EMBL/GenBank/DDBJ databases">
        <authorList>
            <person name="Go L.Y."/>
            <person name="Mitchell J.A."/>
        </authorList>
    </citation>
    <scope>NUCLEOTIDE SEQUENCE</scope>
    <source>
        <tissue evidence="23">Whole organism</tissue>
    </source>
</reference>
<feature type="signal peptide" evidence="20">
    <location>
        <begin position="1"/>
        <end position="22"/>
    </location>
</feature>
<keyword evidence="3" id="KW-1003">Cell membrane</keyword>
<dbReference type="EMBL" id="UFQS01000248">
    <property type="protein sequence ID" value="SSX01999.1"/>
    <property type="molecule type" value="Genomic_DNA"/>
</dbReference>
<evidence type="ECO:0000256" key="7">
    <source>
        <dbReference type="ARBA" id="ARBA00023065"/>
    </source>
</evidence>
<name>A0A336KBS6_CULSO</name>
<evidence type="ECO:0000256" key="9">
    <source>
        <dbReference type="ARBA" id="ARBA00023170"/>
    </source>
</evidence>
<keyword evidence="10" id="KW-0325">Glycoprotein</keyword>
<dbReference type="GO" id="GO:0038023">
    <property type="term" value="F:signaling receptor activity"/>
    <property type="evidence" value="ECO:0007669"/>
    <property type="project" value="InterPro"/>
</dbReference>
<feature type="transmembrane region" description="Helical" evidence="19">
    <location>
        <begin position="619"/>
        <end position="641"/>
    </location>
</feature>
<dbReference type="SMART" id="SM00079">
    <property type="entry name" value="PBPe"/>
    <property type="match status" value="1"/>
</dbReference>
<keyword evidence="8 19" id="KW-0472">Membrane</keyword>
<dbReference type="Gene3D" id="3.40.50.2300">
    <property type="match status" value="2"/>
</dbReference>
<evidence type="ECO:0000256" key="16">
    <source>
        <dbReference type="PIRSR" id="PIRSR601508-2"/>
    </source>
</evidence>
<dbReference type="GO" id="GO:0015276">
    <property type="term" value="F:ligand-gated monoatomic ion channel activity"/>
    <property type="evidence" value="ECO:0007669"/>
    <property type="project" value="InterPro"/>
</dbReference>
<feature type="binding site" evidence="15">
    <location>
        <position position="717"/>
    </location>
    <ligand>
        <name>L-glutamate</name>
        <dbReference type="ChEBI" id="CHEBI:29985"/>
    </ligand>
</feature>
<keyword evidence="6" id="KW-0770">Synapse</keyword>
<proteinExistence type="inferred from homology"/>
<comment type="similarity">
    <text evidence="1">Belongs to the glutamate-gated ion channel (TC 1.A.10.1) family.</text>
</comment>
<dbReference type="SMART" id="SM00918">
    <property type="entry name" value="Lig_chan-Glu_bd"/>
    <property type="match status" value="1"/>
</dbReference>
<evidence type="ECO:0000259" key="22">
    <source>
        <dbReference type="SMART" id="SM00918"/>
    </source>
</evidence>
<keyword evidence="11" id="KW-0628">Postsynaptic cell membrane</keyword>
<dbReference type="CDD" id="cd06382">
    <property type="entry name" value="PBP1_iGluR_Kainate"/>
    <property type="match status" value="1"/>
</dbReference>
<feature type="transmembrane region" description="Helical" evidence="19">
    <location>
        <begin position="801"/>
        <end position="824"/>
    </location>
</feature>
<dbReference type="Gene3D" id="3.40.190.10">
    <property type="entry name" value="Periplasmic binding protein-like II"/>
    <property type="match status" value="2"/>
</dbReference>
<dbReference type="PANTHER" id="PTHR18966">
    <property type="entry name" value="IONOTROPIC GLUTAMATE RECEPTOR"/>
    <property type="match status" value="1"/>
</dbReference>
<feature type="site" description="Interaction with the cone snail toxin Con-ikot-ikot" evidence="16">
    <location>
        <position position="674"/>
    </location>
</feature>
<keyword evidence="12" id="KW-1071">Ligand-gated ion channel</keyword>
<evidence type="ECO:0000256" key="5">
    <source>
        <dbReference type="ARBA" id="ARBA00022989"/>
    </source>
</evidence>
<dbReference type="VEuPathDB" id="VectorBase:CSON006637"/>
<feature type="transmembrane region" description="Helical" evidence="19">
    <location>
        <begin position="543"/>
        <end position="564"/>
    </location>
</feature>
<dbReference type="Pfam" id="PF01094">
    <property type="entry name" value="ANF_receptor"/>
    <property type="match status" value="1"/>
</dbReference>
<evidence type="ECO:0000256" key="1">
    <source>
        <dbReference type="ARBA" id="ARBA00008685"/>
    </source>
</evidence>
<evidence type="ECO:0000256" key="18">
    <source>
        <dbReference type="SAM" id="MobiDB-lite"/>
    </source>
</evidence>
<keyword evidence="5 19" id="KW-1133">Transmembrane helix</keyword>
<keyword evidence="13" id="KW-0407">Ion channel</keyword>
<evidence type="ECO:0000256" key="20">
    <source>
        <dbReference type="SAM" id="SignalP"/>
    </source>
</evidence>
<feature type="region of interest" description="Disordered" evidence="18">
    <location>
        <begin position="909"/>
        <end position="977"/>
    </location>
</feature>
<feature type="binding site" evidence="15">
    <location>
        <position position="668"/>
    </location>
    <ligand>
        <name>L-glutamate</name>
        <dbReference type="ChEBI" id="CHEBI:29985"/>
    </ligand>
</feature>
<feature type="chain" id="PRO_5036062021" evidence="20">
    <location>
        <begin position="23"/>
        <end position="977"/>
    </location>
</feature>
<dbReference type="PRINTS" id="PR00177">
    <property type="entry name" value="NMDARECEPTOR"/>
</dbReference>
<evidence type="ECO:0000256" key="8">
    <source>
        <dbReference type="ARBA" id="ARBA00023136"/>
    </source>
</evidence>
<dbReference type="FunFam" id="3.40.190.10:FF:000147">
    <property type="entry name" value="Uncharacterized protein, isoform C"/>
    <property type="match status" value="1"/>
</dbReference>
<feature type="compositionally biased region" description="Low complexity" evidence="18">
    <location>
        <begin position="950"/>
        <end position="967"/>
    </location>
</feature>
<keyword evidence="2" id="KW-0813">Transport</keyword>
<dbReference type="FunFam" id="3.40.190.10:FF:000061">
    <property type="entry name" value="Glutamate receptor, ionotropic kainate"/>
    <property type="match status" value="1"/>
</dbReference>
<comment type="subcellular location">
    <subcellularLocation>
        <location evidence="14">Postsynaptic cell membrane</location>
        <topology evidence="14">Multi-pass membrane protein</topology>
    </subcellularLocation>
</comment>
<organism evidence="23">
    <name type="scientific">Culicoides sonorensis</name>
    <name type="common">Biting midge</name>
    <dbReference type="NCBI Taxonomy" id="179676"/>
    <lineage>
        <taxon>Eukaryota</taxon>
        <taxon>Metazoa</taxon>
        <taxon>Ecdysozoa</taxon>
        <taxon>Arthropoda</taxon>
        <taxon>Hexapoda</taxon>
        <taxon>Insecta</taxon>
        <taxon>Pterygota</taxon>
        <taxon>Neoptera</taxon>
        <taxon>Endopterygota</taxon>
        <taxon>Diptera</taxon>
        <taxon>Nematocera</taxon>
        <taxon>Chironomoidea</taxon>
        <taxon>Ceratopogonidae</taxon>
        <taxon>Ceratopogoninae</taxon>
        <taxon>Culicoides</taxon>
        <taxon>Monoculicoides</taxon>
    </lineage>
</organism>
<dbReference type="GO" id="GO:0045211">
    <property type="term" value="C:postsynaptic membrane"/>
    <property type="evidence" value="ECO:0007669"/>
    <property type="project" value="UniProtKB-SubCell"/>
</dbReference>
<feature type="site" description="Crucial to convey clamshell closure to channel opening" evidence="16">
    <location>
        <position position="648"/>
    </location>
</feature>
<dbReference type="InterPro" id="IPR028082">
    <property type="entry name" value="Peripla_BP_I"/>
</dbReference>
<dbReference type="FunFam" id="1.10.287.70:FF:000010">
    <property type="entry name" value="Putative glutamate receptor ionotropic kainate 1"/>
    <property type="match status" value="1"/>
</dbReference>
<feature type="domain" description="Ionotropic glutamate receptor C-terminal" evidence="21">
    <location>
        <begin position="414"/>
        <end position="780"/>
    </location>
</feature>
<dbReference type="InterPro" id="IPR001320">
    <property type="entry name" value="Iontro_rcpt_C"/>
</dbReference>
<feature type="disulfide bond" evidence="17">
    <location>
        <begin position="729"/>
        <end position="787"/>
    </location>
</feature>
<feature type="compositionally biased region" description="Low complexity" evidence="18">
    <location>
        <begin position="917"/>
        <end position="926"/>
    </location>
</feature>
<protein>
    <submittedName>
        <fullName evidence="23">CSON006637 protein</fullName>
    </submittedName>
</protein>
<reference evidence="24" key="2">
    <citation type="submission" date="2018-07" db="EMBL/GenBank/DDBJ databases">
        <authorList>
            <person name="Quirk P.G."/>
            <person name="Krulwich T.A."/>
        </authorList>
    </citation>
    <scope>NUCLEOTIDE SEQUENCE</scope>
</reference>